<dbReference type="Proteomes" id="UP000320239">
    <property type="component" value="Unassembled WGS sequence"/>
</dbReference>
<gene>
    <name evidence="2" type="ORF">FHX34_101686</name>
</gene>
<evidence type="ECO:0000256" key="1">
    <source>
        <dbReference type="SAM" id="SignalP"/>
    </source>
</evidence>
<evidence type="ECO:0000313" key="2">
    <source>
        <dbReference type="EMBL" id="TWG25714.1"/>
    </source>
</evidence>
<protein>
    <recommendedName>
        <fullName evidence="4">Ribosomally synthesized peptide with SipW-like signal peptide</fullName>
    </recommendedName>
</protein>
<keyword evidence="3" id="KW-1185">Reference proteome</keyword>
<proteinExistence type="predicted"/>
<name>A0A561WPC1_ACTTI</name>
<accession>A0A561WPC1</accession>
<reference evidence="2 3" key="1">
    <citation type="submission" date="2019-06" db="EMBL/GenBank/DDBJ databases">
        <title>Sequencing the genomes of 1000 actinobacteria strains.</title>
        <authorList>
            <person name="Klenk H.-P."/>
        </authorList>
    </citation>
    <scope>NUCLEOTIDE SEQUENCE [LARGE SCALE GENOMIC DNA]</scope>
    <source>
        <strain evidence="2 3">DSM 43866</strain>
    </source>
</reference>
<organism evidence="2 3">
    <name type="scientific">Actinoplanes teichomyceticus</name>
    <dbReference type="NCBI Taxonomy" id="1867"/>
    <lineage>
        <taxon>Bacteria</taxon>
        <taxon>Bacillati</taxon>
        <taxon>Actinomycetota</taxon>
        <taxon>Actinomycetes</taxon>
        <taxon>Micromonosporales</taxon>
        <taxon>Micromonosporaceae</taxon>
        <taxon>Actinoplanes</taxon>
    </lineage>
</organism>
<keyword evidence="1" id="KW-0732">Signal</keyword>
<sequence length="162" mass="16201">MRKLTKRSAAVLTGAAVLVIGAGAAFAAIGWSIDGTGRASGKAAEVKALTATSTFAGNLYPGARVELATRVKNPNEFTVTLDGTVGVAGATVTPADANATDCQNTLVGTPGIIDATFPGTPDIPPGPESDVPASVRIGDLPQTCAGKTIKIDYTFKGVSKAA</sequence>
<evidence type="ECO:0008006" key="4">
    <source>
        <dbReference type="Google" id="ProtNLM"/>
    </source>
</evidence>
<evidence type="ECO:0000313" key="3">
    <source>
        <dbReference type="Proteomes" id="UP000320239"/>
    </source>
</evidence>
<dbReference type="AlphaFoldDB" id="A0A561WPC1"/>
<dbReference type="EMBL" id="VIWY01000001">
    <property type="protein sequence ID" value="TWG25714.1"/>
    <property type="molecule type" value="Genomic_DNA"/>
</dbReference>
<dbReference type="RefSeq" id="WP_122981192.1">
    <property type="nucleotide sequence ID" value="NZ_BOMX01000014.1"/>
</dbReference>
<comment type="caution">
    <text evidence="2">The sequence shown here is derived from an EMBL/GenBank/DDBJ whole genome shotgun (WGS) entry which is preliminary data.</text>
</comment>
<dbReference type="OrthoDB" id="9961506at2"/>
<feature type="chain" id="PRO_5021885982" description="Ribosomally synthesized peptide with SipW-like signal peptide" evidence="1">
    <location>
        <begin position="28"/>
        <end position="162"/>
    </location>
</feature>
<feature type="signal peptide" evidence="1">
    <location>
        <begin position="1"/>
        <end position="27"/>
    </location>
</feature>